<gene>
    <name evidence="2" type="ORF">WJX81_004526</name>
</gene>
<proteinExistence type="predicted"/>
<dbReference type="AlphaFoldDB" id="A0AAW1QI79"/>
<evidence type="ECO:0000313" key="2">
    <source>
        <dbReference type="EMBL" id="KAK9821130.1"/>
    </source>
</evidence>
<sequence>MLTIWDWQAGEAELTARSLGGEAAVLAWSPMESGMFALGGCGHLVTPNAIGGLLLWAGGAVSALVLQPGGRDFCMAFDGAHSGHVHRHGAPVTAVAASFDCAFVFSGAADGSLFMHDGSHAREAALLQNASGSTEQLQLLHEIAVLQEYEAQEKALNARLSAAHAEEAAAAAWLDDAEVALEAQRGKLAVAQQRSADIAQRFEGLVDHHHPLREALVKVFKRRVFLKQPAAGSNRAAEGLVFELAALERLTARSNELQAEHVTLRLEQRALRVRATELASEQASKKAQADELHRRAAEVSQLKFGRPIDLEGMTW</sequence>
<comment type="caution">
    <text evidence="2">The sequence shown here is derived from an EMBL/GenBank/DDBJ whole genome shotgun (WGS) entry which is preliminary data.</text>
</comment>
<accession>A0AAW1QI79</accession>
<dbReference type="Proteomes" id="UP001445335">
    <property type="component" value="Unassembled WGS sequence"/>
</dbReference>
<organism evidence="2 3">
    <name type="scientific">Elliptochloris bilobata</name>
    <dbReference type="NCBI Taxonomy" id="381761"/>
    <lineage>
        <taxon>Eukaryota</taxon>
        <taxon>Viridiplantae</taxon>
        <taxon>Chlorophyta</taxon>
        <taxon>core chlorophytes</taxon>
        <taxon>Trebouxiophyceae</taxon>
        <taxon>Trebouxiophyceae incertae sedis</taxon>
        <taxon>Elliptochloris clade</taxon>
        <taxon>Elliptochloris</taxon>
    </lineage>
</organism>
<dbReference type="EMBL" id="JALJOU010000107">
    <property type="protein sequence ID" value="KAK9821130.1"/>
    <property type="molecule type" value="Genomic_DNA"/>
</dbReference>
<evidence type="ECO:0000313" key="3">
    <source>
        <dbReference type="Proteomes" id="UP001445335"/>
    </source>
</evidence>
<name>A0AAW1QI79_9CHLO</name>
<keyword evidence="1" id="KW-0175">Coiled coil</keyword>
<evidence type="ECO:0000256" key="1">
    <source>
        <dbReference type="SAM" id="Coils"/>
    </source>
</evidence>
<feature type="coiled-coil region" evidence="1">
    <location>
        <begin position="146"/>
        <end position="194"/>
    </location>
</feature>
<protein>
    <submittedName>
        <fullName evidence="2">Uncharacterized protein</fullName>
    </submittedName>
</protein>
<dbReference type="Gene3D" id="2.130.10.10">
    <property type="entry name" value="YVTN repeat-like/Quinoprotein amine dehydrogenase"/>
    <property type="match status" value="1"/>
</dbReference>
<keyword evidence="3" id="KW-1185">Reference proteome</keyword>
<dbReference type="InterPro" id="IPR011047">
    <property type="entry name" value="Quinoprotein_ADH-like_sf"/>
</dbReference>
<dbReference type="SUPFAM" id="SSF50998">
    <property type="entry name" value="Quinoprotein alcohol dehydrogenase-like"/>
    <property type="match status" value="1"/>
</dbReference>
<dbReference type="InterPro" id="IPR015943">
    <property type="entry name" value="WD40/YVTN_repeat-like_dom_sf"/>
</dbReference>
<reference evidence="2 3" key="1">
    <citation type="journal article" date="2024" name="Nat. Commun.">
        <title>Phylogenomics reveals the evolutionary origins of lichenization in chlorophyte algae.</title>
        <authorList>
            <person name="Puginier C."/>
            <person name="Libourel C."/>
            <person name="Otte J."/>
            <person name="Skaloud P."/>
            <person name="Haon M."/>
            <person name="Grisel S."/>
            <person name="Petersen M."/>
            <person name="Berrin J.G."/>
            <person name="Delaux P.M."/>
            <person name="Dal Grande F."/>
            <person name="Keller J."/>
        </authorList>
    </citation>
    <scope>NUCLEOTIDE SEQUENCE [LARGE SCALE GENOMIC DNA]</scope>
    <source>
        <strain evidence="2 3">SAG 245.80</strain>
    </source>
</reference>
<feature type="coiled-coil region" evidence="1">
    <location>
        <begin position="240"/>
        <end position="267"/>
    </location>
</feature>